<evidence type="ECO:0000313" key="2">
    <source>
        <dbReference type="EMBL" id="MBB5064837.1"/>
    </source>
</evidence>
<dbReference type="RefSeq" id="WP_184257066.1">
    <property type="nucleotide sequence ID" value="NZ_JACHIO010000013.1"/>
</dbReference>
<dbReference type="EMBL" id="JACHIO010000013">
    <property type="protein sequence ID" value="MBB5064837.1"/>
    <property type="molecule type" value="Genomic_DNA"/>
</dbReference>
<gene>
    <name evidence="2" type="ORF">HDF15_003199</name>
</gene>
<name>A0A7W7ZRJ9_9BACT</name>
<reference evidence="2 3" key="1">
    <citation type="submission" date="2020-08" db="EMBL/GenBank/DDBJ databases">
        <title>Genomic Encyclopedia of Type Strains, Phase IV (KMG-V): Genome sequencing to study the core and pangenomes of soil and plant-associated prokaryotes.</title>
        <authorList>
            <person name="Whitman W."/>
        </authorList>
    </citation>
    <scope>NUCLEOTIDE SEQUENCE [LARGE SCALE GENOMIC DNA]</scope>
    <source>
        <strain evidence="2 3">X5P3</strain>
    </source>
</reference>
<organism evidence="2 3">
    <name type="scientific">Granulicella mallensis</name>
    <dbReference type="NCBI Taxonomy" id="940614"/>
    <lineage>
        <taxon>Bacteria</taxon>
        <taxon>Pseudomonadati</taxon>
        <taxon>Acidobacteriota</taxon>
        <taxon>Terriglobia</taxon>
        <taxon>Terriglobales</taxon>
        <taxon>Acidobacteriaceae</taxon>
        <taxon>Granulicella</taxon>
    </lineage>
</organism>
<accession>A0A7W7ZRJ9</accession>
<dbReference type="AlphaFoldDB" id="A0A7W7ZRJ9"/>
<evidence type="ECO:0000256" key="1">
    <source>
        <dbReference type="SAM" id="Phobius"/>
    </source>
</evidence>
<proteinExistence type="predicted"/>
<evidence type="ECO:0000313" key="3">
    <source>
        <dbReference type="Proteomes" id="UP000584867"/>
    </source>
</evidence>
<sequence>MATVTACKYEFGAGRALAFGVPTTKHFLISFNYWANGEIHTGEYTSKTAVPQGTLFPLHYNPEAPHEHSKSGSVPLARNPVIAIGIIGSIILSLAWLAILRGCR</sequence>
<comment type="caution">
    <text evidence="2">The sequence shown here is derived from an EMBL/GenBank/DDBJ whole genome shotgun (WGS) entry which is preliminary data.</text>
</comment>
<keyword evidence="1" id="KW-0472">Membrane</keyword>
<dbReference type="Proteomes" id="UP000584867">
    <property type="component" value="Unassembled WGS sequence"/>
</dbReference>
<protein>
    <submittedName>
        <fullName evidence="2">Uncharacterized protein</fullName>
    </submittedName>
</protein>
<keyword evidence="1" id="KW-0812">Transmembrane</keyword>
<feature type="transmembrane region" description="Helical" evidence="1">
    <location>
        <begin position="81"/>
        <end position="100"/>
    </location>
</feature>
<keyword evidence="1" id="KW-1133">Transmembrane helix</keyword>